<accession>A0A1M7B6B4</accession>
<organism evidence="1 2">
    <name type="scientific">Chitinophaga jiangningensis</name>
    <dbReference type="NCBI Taxonomy" id="1419482"/>
    <lineage>
        <taxon>Bacteria</taxon>
        <taxon>Pseudomonadati</taxon>
        <taxon>Bacteroidota</taxon>
        <taxon>Chitinophagia</taxon>
        <taxon>Chitinophagales</taxon>
        <taxon>Chitinophagaceae</taxon>
        <taxon>Chitinophaga</taxon>
    </lineage>
</organism>
<dbReference type="OrthoDB" id="676292at2"/>
<evidence type="ECO:0000313" key="2">
    <source>
        <dbReference type="Proteomes" id="UP000184420"/>
    </source>
</evidence>
<evidence type="ECO:0000313" key="1">
    <source>
        <dbReference type="EMBL" id="SHL50484.1"/>
    </source>
</evidence>
<dbReference type="EMBL" id="FRBL01000003">
    <property type="protein sequence ID" value="SHL50484.1"/>
    <property type="molecule type" value="Genomic_DNA"/>
</dbReference>
<keyword evidence="2" id="KW-1185">Reference proteome</keyword>
<proteinExistence type="predicted"/>
<protein>
    <submittedName>
        <fullName evidence="1">Uncharacterized protein</fullName>
    </submittedName>
</protein>
<dbReference type="Proteomes" id="UP000184420">
    <property type="component" value="Unassembled WGS sequence"/>
</dbReference>
<dbReference type="RefSeq" id="WP_143159894.1">
    <property type="nucleotide sequence ID" value="NZ_FRBL01000003.1"/>
</dbReference>
<dbReference type="AlphaFoldDB" id="A0A1M7B6B4"/>
<reference evidence="1 2" key="1">
    <citation type="submission" date="2016-11" db="EMBL/GenBank/DDBJ databases">
        <authorList>
            <person name="Jaros S."/>
            <person name="Januszkiewicz K."/>
            <person name="Wedrychowicz H."/>
        </authorList>
    </citation>
    <scope>NUCLEOTIDE SEQUENCE [LARGE SCALE GENOMIC DNA]</scope>
    <source>
        <strain evidence="1 2">DSM 27406</strain>
    </source>
</reference>
<gene>
    <name evidence="1" type="ORF">SAMN05444266_103543</name>
</gene>
<name>A0A1M7B6B4_9BACT</name>
<sequence length="100" mass="11682">MNTTYHLTVNIQTPKGMLETGSFFLGNSRQFAETIFEELAGSENLLQYPSIRLDLLSITDDMLPLCLKRIGCNLEQYTSNCRILTRELFRHFMFEEERIL</sequence>